<evidence type="ECO:0000313" key="1">
    <source>
        <dbReference type="EMBL" id="KAH7867379.1"/>
    </source>
</evidence>
<proteinExistence type="predicted"/>
<keyword evidence="2" id="KW-1185">Reference proteome</keyword>
<protein>
    <submittedName>
        <fullName evidence="1">Uncharacterized protein</fullName>
    </submittedName>
</protein>
<reference evidence="1 2" key="1">
    <citation type="journal article" date="2021" name="Hortic Res">
        <title>High-quality reference genome and annotation aids understanding of berry development for evergreen blueberry (Vaccinium darrowii).</title>
        <authorList>
            <person name="Yu J."/>
            <person name="Hulse-Kemp A.M."/>
            <person name="Babiker E."/>
            <person name="Staton M."/>
        </authorList>
    </citation>
    <scope>NUCLEOTIDE SEQUENCE [LARGE SCALE GENOMIC DNA]</scope>
    <source>
        <strain evidence="2">cv. NJ 8807/NJ 8810</strain>
        <tissue evidence="1">Young leaf</tissue>
    </source>
</reference>
<accession>A0ACB7ZP32</accession>
<dbReference type="EMBL" id="CM037159">
    <property type="protein sequence ID" value="KAH7867379.1"/>
    <property type="molecule type" value="Genomic_DNA"/>
</dbReference>
<sequence>MDHATWFQYFRTYIPVLQLKIRDLFKDHQELVAGFNAFVAVGCEIHVKDQIQYLNGKADDFEDAFTFLTKVKEAYRHDESRYKSFLALLDRIKADTVADVFTEEKT</sequence>
<dbReference type="Proteomes" id="UP000828048">
    <property type="component" value="Chromosome 9"/>
</dbReference>
<name>A0ACB7ZP32_9ERIC</name>
<evidence type="ECO:0000313" key="2">
    <source>
        <dbReference type="Proteomes" id="UP000828048"/>
    </source>
</evidence>
<gene>
    <name evidence="1" type="ORF">Vadar_032721</name>
</gene>
<comment type="caution">
    <text evidence="1">The sequence shown here is derived from an EMBL/GenBank/DDBJ whole genome shotgun (WGS) entry which is preliminary data.</text>
</comment>
<organism evidence="1 2">
    <name type="scientific">Vaccinium darrowii</name>
    <dbReference type="NCBI Taxonomy" id="229202"/>
    <lineage>
        <taxon>Eukaryota</taxon>
        <taxon>Viridiplantae</taxon>
        <taxon>Streptophyta</taxon>
        <taxon>Embryophyta</taxon>
        <taxon>Tracheophyta</taxon>
        <taxon>Spermatophyta</taxon>
        <taxon>Magnoliopsida</taxon>
        <taxon>eudicotyledons</taxon>
        <taxon>Gunneridae</taxon>
        <taxon>Pentapetalae</taxon>
        <taxon>asterids</taxon>
        <taxon>Ericales</taxon>
        <taxon>Ericaceae</taxon>
        <taxon>Vaccinioideae</taxon>
        <taxon>Vaccinieae</taxon>
        <taxon>Vaccinium</taxon>
    </lineage>
</organism>